<dbReference type="GO" id="GO:0045055">
    <property type="term" value="P:regulated exocytosis"/>
    <property type="evidence" value="ECO:0007669"/>
    <property type="project" value="TreeGrafter"/>
</dbReference>
<dbReference type="Proteomes" id="UP000324632">
    <property type="component" value="Chromosome 16"/>
</dbReference>
<dbReference type="EMBL" id="SOYY01000016">
    <property type="protein sequence ID" value="KAA0709901.1"/>
    <property type="molecule type" value="Genomic_DNA"/>
</dbReference>
<evidence type="ECO:0000313" key="4">
    <source>
        <dbReference type="Proteomes" id="UP000324632"/>
    </source>
</evidence>
<proteinExistence type="predicted"/>
<feature type="transmembrane region" description="Helical" evidence="2">
    <location>
        <begin position="329"/>
        <end position="349"/>
    </location>
</feature>
<keyword evidence="2" id="KW-1133">Transmembrane helix</keyword>
<dbReference type="AlphaFoldDB" id="A0A5A9NLU5"/>
<feature type="compositionally biased region" description="Basic and acidic residues" evidence="1">
    <location>
        <begin position="13"/>
        <end position="27"/>
    </location>
</feature>
<name>A0A5A9NLU5_9TELE</name>
<feature type="transmembrane region" description="Helical" evidence="2">
    <location>
        <begin position="183"/>
        <end position="202"/>
    </location>
</feature>
<evidence type="ECO:0000256" key="2">
    <source>
        <dbReference type="SAM" id="Phobius"/>
    </source>
</evidence>
<keyword evidence="4" id="KW-1185">Reference proteome</keyword>
<comment type="caution">
    <text evidence="3">The sequence shown here is derived from an EMBL/GenBank/DDBJ whole genome shotgun (WGS) entry which is preliminary data.</text>
</comment>
<feature type="transmembrane region" description="Helical" evidence="2">
    <location>
        <begin position="301"/>
        <end position="322"/>
    </location>
</feature>
<protein>
    <submittedName>
        <fullName evidence="3">Transmembrane protein 79</fullName>
    </submittedName>
</protein>
<gene>
    <name evidence="3" type="ORF">E1301_Tti021225</name>
</gene>
<feature type="compositionally biased region" description="Acidic residues" evidence="1">
    <location>
        <begin position="89"/>
        <end position="100"/>
    </location>
</feature>
<dbReference type="PANTHER" id="PTHR31004">
    <property type="entry name" value="TRANSMEMBRANE PROTEIN 79"/>
    <property type="match status" value="1"/>
</dbReference>
<feature type="transmembrane region" description="Helical" evidence="2">
    <location>
        <begin position="222"/>
        <end position="242"/>
    </location>
</feature>
<dbReference type="GO" id="GO:0005765">
    <property type="term" value="C:lysosomal membrane"/>
    <property type="evidence" value="ECO:0007669"/>
    <property type="project" value="TreeGrafter"/>
</dbReference>
<dbReference type="PANTHER" id="PTHR31004:SF2">
    <property type="entry name" value="TRANSMEMBRANE PROTEIN 79A"/>
    <property type="match status" value="1"/>
</dbReference>
<dbReference type="GO" id="GO:0032588">
    <property type="term" value="C:trans-Golgi network membrane"/>
    <property type="evidence" value="ECO:0007669"/>
    <property type="project" value="TreeGrafter"/>
</dbReference>
<feature type="region of interest" description="Disordered" evidence="1">
    <location>
        <begin position="1"/>
        <end position="100"/>
    </location>
</feature>
<reference evidence="3 4" key="1">
    <citation type="journal article" date="2019" name="Mol. Ecol. Resour.">
        <title>Chromosome-level genome assembly of Triplophysa tibetana, a fish adapted to the harsh high-altitude environment of the Tibetan Plateau.</title>
        <authorList>
            <person name="Yang X."/>
            <person name="Liu H."/>
            <person name="Ma Z."/>
            <person name="Zou Y."/>
            <person name="Zou M."/>
            <person name="Mao Y."/>
            <person name="Li X."/>
            <person name="Wang H."/>
            <person name="Chen T."/>
            <person name="Wang W."/>
            <person name="Yang R."/>
        </authorList>
    </citation>
    <scope>NUCLEOTIDE SEQUENCE [LARGE SCALE GENOMIC DNA]</scope>
    <source>
        <strain evidence="3">TTIB1903HZAU</strain>
        <tissue evidence="3">Muscle</tissue>
    </source>
</reference>
<keyword evidence="2" id="KW-0472">Membrane</keyword>
<evidence type="ECO:0000313" key="3">
    <source>
        <dbReference type="EMBL" id="KAA0709901.1"/>
    </source>
</evidence>
<evidence type="ECO:0000256" key="1">
    <source>
        <dbReference type="SAM" id="MobiDB-lite"/>
    </source>
</evidence>
<keyword evidence="2 3" id="KW-0812">Transmembrane</keyword>
<sequence>MTDVLVFQPESTEENRENLTDPQRPDGDLLESDSVQGLEIRGTENSSPEGWTTGREQEKEPEERERRKDVEDERNDDDDERGLLKEGDDGSLADDEDDGYDDDLIQVTWMSEKARQAFTPNVMIVKPTGHQEDLNENRVMKEEMEMEKVPLHPQNFHASQSERFHPQWIDEIDKARDSVCGETLRLCVFLSAAAVMFPLLSWGGYELLPFNPPALDGAPLRLIYTLRCAFFASIPIVLGVLVQGVSRLKYGTMSPLFDGTWKNREVSVHSQYVRDSLHLYLLYFLQLTVMATYAQQEVLKLVPVLTIIFVFGRLIYWACAVFGSSGRALGFGLSFLPLLPLLGANIYFICSAEGQEGVFDVATPTTAPPPKQRWWG</sequence>
<accession>A0A5A9NLU5</accession>
<feature type="compositionally biased region" description="Basic and acidic residues" evidence="1">
    <location>
        <begin position="55"/>
        <end position="71"/>
    </location>
</feature>
<organism evidence="3 4">
    <name type="scientific">Triplophysa tibetana</name>
    <dbReference type="NCBI Taxonomy" id="1572043"/>
    <lineage>
        <taxon>Eukaryota</taxon>
        <taxon>Metazoa</taxon>
        <taxon>Chordata</taxon>
        <taxon>Craniata</taxon>
        <taxon>Vertebrata</taxon>
        <taxon>Euteleostomi</taxon>
        <taxon>Actinopterygii</taxon>
        <taxon>Neopterygii</taxon>
        <taxon>Teleostei</taxon>
        <taxon>Ostariophysi</taxon>
        <taxon>Cypriniformes</taxon>
        <taxon>Nemacheilidae</taxon>
        <taxon>Triplophysa</taxon>
    </lineage>
</organism>